<feature type="transmembrane region" description="Helical" evidence="8">
    <location>
        <begin position="195"/>
        <end position="217"/>
    </location>
</feature>
<feature type="transmembrane region" description="Helical" evidence="8">
    <location>
        <begin position="46"/>
        <end position="64"/>
    </location>
</feature>
<feature type="transmembrane region" description="Helical" evidence="8">
    <location>
        <begin position="138"/>
        <end position="162"/>
    </location>
</feature>
<feature type="transmembrane region" description="Helical" evidence="8">
    <location>
        <begin position="169"/>
        <end position="189"/>
    </location>
</feature>
<keyword evidence="4 8" id="KW-1003">Cell membrane</keyword>
<name>A0A0P9DNI4_9CHLR</name>
<organism evidence="9 10">
    <name type="scientific">Kouleothrix aurantiaca</name>
    <dbReference type="NCBI Taxonomy" id="186479"/>
    <lineage>
        <taxon>Bacteria</taxon>
        <taxon>Bacillati</taxon>
        <taxon>Chloroflexota</taxon>
        <taxon>Chloroflexia</taxon>
        <taxon>Chloroflexales</taxon>
        <taxon>Roseiflexineae</taxon>
        <taxon>Roseiflexaceae</taxon>
        <taxon>Kouleothrix</taxon>
    </lineage>
</organism>
<dbReference type="InterPro" id="IPR052017">
    <property type="entry name" value="TSUP"/>
</dbReference>
<evidence type="ECO:0000313" key="10">
    <source>
        <dbReference type="Proteomes" id="UP000050509"/>
    </source>
</evidence>
<reference evidence="9 10" key="1">
    <citation type="submission" date="2015-09" db="EMBL/GenBank/DDBJ databases">
        <title>Draft genome sequence of Kouleothrix aurantiaca JCM 19913.</title>
        <authorList>
            <person name="Hemp J."/>
        </authorList>
    </citation>
    <scope>NUCLEOTIDE SEQUENCE [LARGE SCALE GENOMIC DNA]</scope>
    <source>
        <strain evidence="9 10">COM-B</strain>
    </source>
</reference>
<evidence type="ECO:0000256" key="1">
    <source>
        <dbReference type="ARBA" id="ARBA00004651"/>
    </source>
</evidence>
<dbReference type="InterPro" id="IPR002781">
    <property type="entry name" value="TM_pro_TauE-like"/>
</dbReference>
<dbReference type="PANTHER" id="PTHR30269">
    <property type="entry name" value="TRANSMEMBRANE PROTEIN YFCA"/>
    <property type="match status" value="1"/>
</dbReference>
<feature type="transmembrane region" description="Helical" evidence="8">
    <location>
        <begin position="76"/>
        <end position="94"/>
    </location>
</feature>
<comment type="caution">
    <text evidence="9">The sequence shown here is derived from an EMBL/GenBank/DDBJ whole genome shotgun (WGS) entry which is preliminary data.</text>
</comment>
<dbReference type="GO" id="GO:0005886">
    <property type="term" value="C:plasma membrane"/>
    <property type="evidence" value="ECO:0007669"/>
    <property type="project" value="UniProtKB-SubCell"/>
</dbReference>
<protein>
    <recommendedName>
        <fullName evidence="8">Probable membrane transporter protein</fullName>
    </recommendedName>
</protein>
<feature type="transmembrane region" description="Helical" evidence="8">
    <location>
        <begin position="6"/>
        <end position="39"/>
    </location>
</feature>
<proteinExistence type="inferred from homology"/>
<accession>A0A0P9DNI4</accession>
<evidence type="ECO:0000313" key="9">
    <source>
        <dbReference type="EMBL" id="KPV51687.1"/>
    </source>
</evidence>
<dbReference type="Pfam" id="PF01925">
    <property type="entry name" value="TauE"/>
    <property type="match status" value="1"/>
</dbReference>
<evidence type="ECO:0000256" key="8">
    <source>
        <dbReference type="RuleBase" id="RU363041"/>
    </source>
</evidence>
<comment type="similarity">
    <text evidence="2 8">Belongs to the 4-toluene sulfonate uptake permease (TSUP) (TC 2.A.102) family.</text>
</comment>
<evidence type="ECO:0000256" key="4">
    <source>
        <dbReference type="ARBA" id="ARBA00022475"/>
    </source>
</evidence>
<evidence type="ECO:0000256" key="3">
    <source>
        <dbReference type="ARBA" id="ARBA00022448"/>
    </source>
</evidence>
<dbReference type="Proteomes" id="UP000050509">
    <property type="component" value="Unassembled WGS sequence"/>
</dbReference>
<keyword evidence="10" id="KW-1185">Reference proteome</keyword>
<dbReference type="EMBL" id="LJCR01000816">
    <property type="protein sequence ID" value="KPV51687.1"/>
    <property type="molecule type" value="Genomic_DNA"/>
</dbReference>
<keyword evidence="5 8" id="KW-0812">Transmembrane</keyword>
<gene>
    <name evidence="9" type="ORF">SE17_19800</name>
</gene>
<dbReference type="AlphaFoldDB" id="A0A0P9DNI4"/>
<comment type="subcellular location">
    <subcellularLocation>
        <location evidence="1 8">Cell membrane</location>
        <topology evidence="1 8">Multi-pass membrane protein</topology>
    </subcellularLocation>
</comment>
<evidence type="ECO:0000256" key="7">
    <source>
        <dbReference type="ARBA" id="ARBA00023136"/>
    </source>
</evidence>
<keyword evidence="6 8" id="KW-1133">Transmembrane helix</keyword>
<keyword evidence="7 8" id="KW-0472">Membrane</keyword>
<feature type="transmembrane region" description="Helical" evidence="8">
    <location>
        <begin position="229"/>
        <end position="246"/>
    </location>
</feature>
<evidence type="ECO:0000256" key="5">
    <source>
        <dbReference type="ARBA" id="ARBA00022692"/>
    </source>
</evidence>
<dbReference type="PANTHER" id="PTHR30269:SF23">
    <property type="entry name" value="MEMBRANE TRANSPORTER PROTEIN YDHB-RELATED"/>
    <property type="match status" value="1"/>
</dbReference>
<feature type="transmembrane region" description="Helical" evidence="8">
    <location>
        <begin position="101"/>
        <end position="118"/>
    </location>
</feature>
<keyword evidence="3" id="KW-0813">Transport</keyword>
<evidence type="ECO:0000256" key="6">
    <source>
        <dbReference type="ARBA" id="ARBA00022989"/>
    </source>
</evidence>
<sequence>MHLELWQWALGALGAFLVGLSKTGIPGLGILNVAIFALVFPARESVGLVLVILIFGDLVAVSSYRRDASWPHLVKLFPWAAAGVVLGFFALGRVNDGQMRHIIGIILLALVVFQFIRSRRPPSAEEDALLARPWVAPLTGITAGFTTMVANAAGPVMVIYLLATRLPKILFVGTAAWYFLVINLFKVPFSASLGLINPSSLGVSLWLAPFAVVGALIGRPIVERLNQRVFELIALALTFVAALGMLR</sequence>
<evidence type="ECO:0000256" key="2">
    <source>
        <dbReference type="ARBA" id="ARBA00009142"/>
    </source>
</evidence>